<feature type="chain" id="PRO_5042268952" description="Chitin-binding type-2 domain-containing protein" evidence="2">
    <location>
        <begin position="29"/>
        <end position="1656"/>
    </location>
</feature>
<feature type="compositionally biased region" description="Low complexity" evidence="1">
    <location>
        <begin position="181"/>
        <end position="193"/>
    </location>
</feature>
<keyword evidence="2" id="KW-0732">Signal</keyword>
<feature type="region of interest" description="Disordered" evidence="1">
    <location>
        <begin position="1466"/>
        <end position="1491"/>
    </location>
</feature>
<evidence type="ECO:0000313" key="5">
    <source>
        <dbReference type="Proteomes" id="UP001258017"/>
    </source>
</evidence>
<feature type="region of interest" description="Disordered" evidence="1">
    <location>
        <begin position="126"/>
        <end position="206"/>
    </location>
</feature>
<feature type="compositionally biased region" description="Low complexity" evidence="1">
    <location>
        <begin position="1290"/>
        <end position="1316"/>
    </location>
</feature>
<protein>
    <recommendedName>
        <fullName evidence="3">Chitin-binding type-2 domain-containing protein</fullName>
    </recommendedName>
</protein>
<dbReference type="Proteomes" id="UP001258017">
    <property type="component" value="Unassembled WGS sequence"/>
</dbReference>
<dbReference type="InterPro" id="IPR036508">
    <property type="entry name" value="Chitin-bd_dom_sf"/>
</dbReference>
<dbReference type="Gene3D" id="2.170.140.10">
    <property type="entry name" value="Chitin binding domain"/>
    <property type="match status" value="1"/>
</dbReference>
<feature type="region of interest" description="Disordered" evidence="1">
    <location>
        <begin position="1290"/>
        <end position="1337"/>
    </location>
</feature>
<dbReference type="PANTHER" id="PTHR22933:SF43">
    <property type="entry name" value="LP10131P"/>
    <property type="match status" value="1"/>
</dbReference>
<dbReference type="GO" id="GO:0005576">
    <property type="term" value="C:extracellular region"/>
    <property type="evidence" value="ECO:0007669"/>
    <property type="project" value="InterPro"/>
</dbReference>
<accession>A0AAD9RMN3</accession>
<feature type="domain" description="Chitin-binding type-2" evidence="3">
    <location>
        <begin position="1589"/>
        <end position="1653"/>
    </location>
</feature>
<feature type="region of interest" description="Disordered" evidence="1">
    <location>
        <begin position="1067"/>
        <end position="1086"/>
    </location>
</feature>
<feature type="region of interest" description="Disordered" evidence="1">
    <location>
        <begin position="338"/>
        <end position="409"/>
    </location>
</feature>
<sequence>MNCALHGLLLQVFLSILNFRHGFPSCSANEPGYLDFDNLPETNFSCHGKVIGGYYADVEAGCQMFHVCTIGQKGEIMDIKFLCLNGTIFDQETRVCERVDEVDCSKSEQFYNLNLELYGNNAVTLGLHESDNEDNPLESVENSQHSTSERPTASTTTTTTSRPNKLSTTTASGSYQHSTGYPQHYQQRQQYPHVHTSQSKSLYDDKNGGYHHQYIFHNGERNDNQATSYQLFSNQGVSSTTVKTPQVHQFRFSSTTSPQVILNEPSTISPLFHATSSTIQTLLNRNSNNPALINPIFHNHGIVSTTESFNVHSPRDTSEYHDIEHHEHSMTPLEAIQSTNKGKVSQLTISPVPSQQDQKDSQTSQQQRISGNFLPTPASVETTIKSFYPTPRTSSKSSTSTSSIGQTTQHIHVPPPVPIPQLKSHHITINLPPPDIQRIIQNPPPLLPSQSRVIVTAKASVSDETGKPLNATQFVTIPLPTIPATYDDYKEGDESFDPFYRDVPKLRNHRRAIVRKIKKTHRRKRSFTQFDDTPKETDLNPKIRNLQSMDINLMNLEHTLYNRELKGDSKVIAYNSDMNKNSGKRTLRVMAQTEHILEDLETKASHHINLHSEEETEEIQQSEEQEKMLKHVETESKENVTSMHTSDIEVLDLNEYTEFETDSNIDTATEPVLKNKEINNYNNFEIIHSLGSDVSNTRKDKDPRIISYNESDKFQKNDTETETEVISDMKNKPIVNNERLILEEDSNNDTTSNSKFENEMLTDNKNLLYNERKEKVKNNSEITTEKSNEDDKINSPEAVDDLIDTHNVKTSRIDVPTKKLHSRISRRRMPVKRKNQRINDDEIEIIIDPGDTKEQISINTSSPSHFEAEDEEQIDYHDSNTPDVQEIKEFDSVMKYSSKFTKDTATNKENVAKKHMQKNNIHKYESEEINLDHLEQINNASKYQLLNDQEALESSNESIENNDEFNKSLKKVNTTETTNLSTENSAEIIDIINKNRSSNAEETSVEQYQTINDVSAKNVNNKEFVSNLDEVSNKEEYNHLENKKIYHHETSIEDDLSEEAYHDSKHENTTQIDEEEFHSHEYSTTKRIGSITSNEDSSEYIYAMNSSDYTWDNTDDYKEFDSIEDITASVESDSREQETESYEDVTDSAEVKDSELVDQEDSTTGVLKFTDELPKINKIENNTEKDVGFVEPAVQDYVDDNYEPHHYKEQEPMVNNENLNNDKMGNDVKVIDINEKISRDMHDTATNNQQQKEPTHEAEPTEFSKFIENNTEQLTTVPTSMTMSETMSSTVSPTTLSLPSSTQTTTLPPTTTLSPTTLPPTTLPTTTSTTTARPVPNLFKPFSLRKNYNYIPPTTTPNPVIIKPRLPLLNPKPAKPPKSYNELVPKPVIRKITLPTRRSSTAIPISTHKKNEDLNNIESTTIKNEENFSENQISTSPTDSTDSQFLNSNIENFTSHPSSRFSIFSTSTDTASSNNDITEVSDTTEISTTTEDLSSEDILDVSTTPIIISAVNDNEHINRMKDTEMEKVTTATTNGYDLHDATTESIHSTETISILTSTTSKTMDKIPSLESTTQQLKDKSFSISKVHGSFNCLEREMYRFYGDTRDCRLFHYCSPGFTSKQVLDFRFVCEEGTIFDEESQSCRHDIKSTKCPNRLW</sequence>
<feature type="region of interest" description="Disordered" evidence="1">
    <location>
        <begin position="778"/>
        <end position="797"/>
    </location>
</feature>
<dbReference type="InterPro" id="IPR002557">
    <property type="entry name" value="Chitin-bd_dom"/>
</dbReference>
<reference evidence="4" key="2">
    <citation type="journal article" date="2023" name="Commun. Biol.">
        <title>Intrasexual cuticular hydrocarbon dimorphism in a wasp sheds light on hydrocarbon biosynthesis genes in Hymenoptera.</title>
        <authorList>
            <person name="Moris V.C."/>
            <person name="Podsiadlowski L."/>
            <person name="Martin S."/>
            <person name="Oeyen J.P."/>
            <person name="Donath A."/>
            <person name="Petersen M."/>
            <person name="Wilbrandt J."/>
            <person name="Misof B."/>
            <person name="Liedtke D."/>
            <person name="Thamm M."/>
            <person name="Scheiner R."/>
            <person name="Schmitt T."/>
            <person name="Niehuis O."/>
        </authorList>
    </citation>
    <scope>NUCLEOTIDE SEQUENCE</scope>
    <source>
        <strain evidence="4">GBR_01_08_01A</strain>
    </source>
</reference>
<reference evidence="4" key="1">
    <citation type="submission" date="2021-08" db="EMBL/GenBank/DDBJ databases">
        <authorList>
            <person name="Misof B."/>
            <person name="Oliver O."/>
            <person name="Podsiadlowski L."/>
            <person name="Donath A."/>
            <person name="Peters R."/>
            <person name="Mayer C."/>
            <person name="Rust J."/>
            <person name="Gunkel S."/>
            <person name="Lesny P."/>
            <person name="Martin S."/>
            <person name="Oeyen J.P."/>
            <person name="Petersen M."/>
            <person name="Panagiotis P."/>
            <person name="Wilbrandt J."/>
            <person name="Tanja T."/>
        </authorList>
    </citation>
    <scope>NUCLEOTIDE SEQUENCE</scope>
    <source>
        <strain evidence="4">GBR_01_08_01A</strain>
        <tissue evidence="4">Thorax + abdomen</tissue>
    </source>
</reference>
<evidence type="ECO:0000313" key="4">
    <source>
        <dbReference type="EMBL" id="KAK2581978.1"/>
    </source>
</evidence>
<dbReference type="GO" id="GO:0008061">
    <property type="term" value="F:chitin binding"/>
    <property type="evidence" value="ECO:0007669"/>
    <property type="project" value="InterPro"/>
</dbReference>
<name>A0AAD9RMN3_9HYME</name>
<feature type="compositionally biased region" description="Low complexity" evidence="1">
    <location>
        <begin position="393"/>
        <end position="409"/>
    </location>
</feature>
<feature type="region of interest" description="Disordered" evidence="1">
    <location>
        <begin position="1127"/>
        <end position="1162"/>
    </location>
</feature>
<dbReference type="PROSITE" id="PS50940">
    <property type="entry name" value="CHIT_BIND_II"/>
    <property type="match status" value="2"/>
</dbReference>
<dbReference type="Pfam" id="PF01607">
    <property type="entry name" value="CBM_14"/>
    <property type="match status" value="2"/>
</dbReference>
<dbReference type="SMART" id="SM00494">
    <property type="entry name" value="ChtBD2"/>
    <property type="match status" value="2"/>
</dbReference>
<dbReference type="SUPFAM" id="SSF57625">
    <property type="entry name" value="Invertebrate chitin-binding proteins"/>
    <property type="match status" value="2"/>
</dbReference>
<feature type="compositionally biased region" description="Polar residues" evidence="1">
    <location>
        <begin position="338"/>
        <end position="353"/>
    </location>
</feature>
<comment type="caution">
    <text evidence="4">The sequence shown here is derived from an EMBL/GenBank/DDBJ whole genome shotgun (WGS) entry which is preliminary data.</text>
</comment>
<dbReference type="EMBL" id="JAIFRP010000038">
    <property type="protein sequence ID" value="KAK2581978.1"/>
    <property type="molecule type" value="Genomic_DNA"/>
</dbReference>
<evidence type="ECO:0000256" key="2">
    <source>
        <dbReference type="SAM" id="SignalP"/>
    </source>
</evidence>
<keyword evidence="5" id="KW-1185">Reference proteome</keyword>
<proteinExistence type="predicted"/>
<dbReference type="PANTHER" id="PTHR22933">
    <property type="entry name" value="FI18007P1-RELATED"/>
    <property type="match status" value="1"/>
</dbReference>
<feature type="domain" description="Chitin-binding type-2" evidence="3">
    <location>
        <begin position="43"/>
        <end position="106"/>
    </location>
</feature>
<feature type="compositionally biased region" description="Polar residues" evidence="1">
    <location>
        <begin position="1429"/>
        <end position="1446"/>
    </location>
</feature>
<evidence type="ECO:0000259" key="3">
    <source>
        <dbReference type="PROSITE" id="PS50940"/>
    </source>
</evidence>
<feature type="compositionally biased region" description="Polar residues" evidence="1">
    <location>
        <begin position="171"/>
        <end position="180"/>
    </location>
</feature>
<feature type="signal peptide" evidence="2">
    <location>
        <begin position="1"/>
        <end position="28"/>
    </location>
</feature>
<dbReference type="InterPro" id="IPR052976">
    <property type="entry name" value="Scoloptoxin-like"/>
</dbReference>
<feature type="compositionally biased region" description="Basic and acidic residues" evidence="1">
    <location>
        <begin position="778"/>
        <end position="794"/>
    </location>
</feature>
<feature type="region of interest" description="Disordered" evidence="1">
    <location>
        <begin position="1406"/>
        <end position="1446"/>
    </location>
</feature>
<gene>
    <name evidence="4" type="ORF">KPH14_002417</name>
</gene>
<organism evidence="4 5">
    <name type="scientific">Odynerus spinipes</name>
    <dbReference type="NCBI Taxonomy" id="1348599"/>
    <lineage>
        <taxon>Eukaryota</taxon>
        <taxon>Metazoa</taxon>
        <taxon>Ecdysozoa</taxon>
        <taxon>Arthropoda</taxon>
        <taxon>Hexapoda</taxon>
        <taxon>Insecta</taxon>
        <taxon>Pterygota</taxon>
        <taxon>Neoptera</taxon>
        <taxon>Endopterygota</taxon>
        <taxon>Hymenoptera</taxon>
        <taxon>Apocrita</taxon>
        <taxon>Aculeata</taxon>
        <taxon>Vespoidea</taxon>
        <taxon>Vespidae</taxon>
        <taxon>Eumeninae</taxon>
        <taxon>Odynerus</taxon>
    </lineage>
</organism>
<evidence type="ECO:0000256" key="1">
    <source>
        <dbReference type="SAM" id="MobiDB-lite"/>
    </source>
</evidence>
<feature type="compositionally biased region" description="Low complexity" evidence="1">
    <location>
        <begin position="149"/>
        <end position="170"/>
    </location>
</feature>